<dbReference type="InterPro" id="IPR000792">
    <property type="entry name" value="Tscrpt_reg_LuxR_C"/>
</dbReference>
<dbReference type="PROSITE" id="PS50043">
    <property type="entry name" value="HTH_LUXR_2"/>
    <property type="match status" value="1"/>
</dbReference>
<dbReference type="InterPro" id="IPR016032">
    <property type="entry name" value="Sig_transdc_resp-reg_C-effctor"/>
</dbReference>
<dbReference type="Proteomes" id="UP001224661">
    <property type="component" value="Unassembled WGS sequence"/>
</dbReference>
<dbReference type="SUPFAM" id="SSF46894">
    <property type="entry name" value="C-terminal effector domain of the bipartite response regulators"/>
    <property type="match status" value="1"/>
</dbReference>
<dbReference type="SMART" id="SM00421">
    <property type="entry name" value="HTH_LUXR"/>
    <property type="match status" value="1"/>
</dbReference>
<evidence type="ECO:0000313" key="2">
    <source>
        <dbReference type="EMBL" id="MDI3390025.1"/>
    </source>
</evidence>
<dbReference type="EMBL" id="JASCIR010000037">
    <property type="protein sequence ID" value="MDI3390025.1"/>
    <property type="molecule type" value="Genomic_DNA"/>
</dbReference>
<dbReference type="Gene3D" id="1.10.10.10">
    <property type="entry name" value="Winged helix-like DNA-binding domain superfamily/Winged helix DNA-binding domain"/>
    <property type="match status" value="1"/>
</dbReference>
<evidence type="ECO:0000313" key="3">
    <source>
        <dbReference type="Proteomes" id="UP001224661"/>
    </source>
</evidence>
<accession>A0ABT6S022</accession>
<protein>
    <submittedName>
        <fullName evidence="2">LuxR C-terminal-related transcriptional regulator</fullName>
    </submittedName>
</protein>
<sequence length="73" mass="7939">MTPLFTEHELTALRLLARGLRHTEIATALGVCPETAGLLLYRVRCRLGARTLAHAVARGYETGLIRPGVLDAD</sequence>
<comment type="caution">
    <text evidence="2">The sequence shown here is derived from an EMBL/GenBank/DDBJ whole genome shotgun (WGS) entry which is preliminary data.</text>
</comment>
<keyword evidence="3" id="KW-1185">Reference proteome</keyword>
<dbReference type="InterPro" id="IPR036388">
    <property type="entry name" value="WH-like_DNA-bd_sf"/>
</dbReference>
<proteinExistence type="predicted"/>
<evidence type="ECO:0000259" key="1">
    <source>
        <dbReference type="PROSITE" id="PS50043"/>
    </source>
</evidence>
<reference evidence="2 3" key="1">
    <citation type="submission" date="2023-05" db="EMBL/GenBank/DDBJ databases">
        <title>Draft genome sequence of Streptomyces sp. B-S-A8 isolated from a cave soil in Thailand.</title>
        <authorList>
            <person name="Chamroensaksri N."/>
            <person name="Muangham S."/>
        </authorList>
    </citation>
    <scope>NUCLEOTIDE SEQUENCE [LARGE SCALE GENOMIC DNA]</scope>
    <source>
        <strain evidence="2 3">B-S-A8</strain>
    </source>
</reference>
<dbReference type="RefSeq" id="WP_282516504.1">
    <property type="nucleotide sequence ID" value="NZ_JASCIR010000037.1"/>
</dbReference>
<gene>
    <name evidence="2" type="ORF">QIS99_28100</name>
</gene>
<organism evidence="2 3">
    <name type="scientific">Streptomyces solicavernae</name>
    <dbReference type="NCBI Taxonomy" id="3043614"/>
    <lineage>
        <taxon>Bacteria</taxon>
        <taxon>Bacillati</taxon>
        <taxon>Actinomycetota</taxon>
        <taxon>Actinomycetes</taxon>
        <taxon>Kitasatosporales</taxon>
        <taxon>Streptomycetaceae</taxon>
        <taxon>Streptomyces</taxon>
    </lineage>
</organism>
<name>A0ABT6S022_9ACTN</name>
<feature type="domain" description="HTH luxR-type" evidence="1">
    <location>
        <begin position="1"/>
        <end position="63"/>
    </location>
</feature>